<gene>
    <name evidence="1" type="ORF">LCGC14_2003040</name>
</gene>
<evidence type="ECO:0000313" key="1">
    <source>
        <dbReference type="EMBL" id="KKL80608.1"/>
    </source>
</evidence>
<proteinExistence type="predicted"/>
<dbReference type="EMBL" id="LAZR01022799">
    <property type="protein sequence ID" value="KKL80608.1"/>
    <property type="molecule type" value="Genomic_DNA"/>
</dbReference>
<name>A0A0F9F2R8_9ZZZZ</name>
<protein>
    <submittedName>
        <fullName evidence="1">Uncharacterized protein</fullName>
    </submittedName>
</protein>
<sequence>YKNKYRPNLNDDIQKALYSLKTLSYEIGKRKMQYYFKSISKDWNLIDIDTYVDVLNKVEKVKKELLKKTSIVVENK</sequence>
<feature type="non-terminal residue" evidence="1">
    <location>
        <position position="1"/>
    </location>
</feature>
<comment type="caution">
    <text evidence="1">The sequence shown here is derived from an EMBL/GenBank/DDBJ whole genome shotgun (WGS) entry which is preliminary data.</text>
</comment>
<accession>A0A0F9F2R8</accession>
<organism evidence="1">
    <name type="scientific">marine sediment metagenome</name>
    <dbReference type="NCBI Taxonomy" id="412755"/>
    <lineage>
        <taxon>unclassified sequences</taxon>
        <taxon>metagenomes</taxon>
        <taxon>ecological metagenomes</taxon>
    </lineage>
</organism>
<dbReference type="AlphaFoldDB" id="A0A0F9F2R8"/>
<reference evidence="1" key="1">
    <citation type="journal article" date="2015" name="Nature">
        <title>Complex archaea that bridge the gap between prokaryotes and eukaryotes.</title>
        <authorList>
            <person name="Spang A."/>
            <person name="Saw J.H."/>
            <person name="Jorgensen S.L."/>
            <person name="Zaremba-Niedzwiedzka K."/>
            <person name="Martijn J."/>
            <person name="Lind A.E."/>
            <person name="van Eijk R."/>
            <person name="Schleper C."/>
            <person name="Guy L."/>
            <person name="Ettema T.J."/>
        </authorList>
    </citation>
    <scope>NUCLEOTIDE SEQUENCE</scope>
</reference>